<keyword evidence="2" id="KW-0677">Repeat</keyword>
<evidence type="ECO:0008006" key="7">
    <source>
        <dbReference type="Google" id="ProtNLM"/>
    </source>
</evidence>
<dbReference type="GO" id="GO:1990234">
    <property type="term" value="C:transferase complex"/>
    <property type="evidence" value="ECO:0007669"/>
    <property type="project" value="UniProtKB-ARBA"/>
</dbReference>
<comment type="caution">
    <text evidence="5">The sequence shown here is derived from an EMBL/GenBank/DDBJ whole genome shotgun (WGS) entry which is preliminary data.</text>
</comment>
<name>A0AAV5GE20_9BASI</name>
<dbReference type="PROSITE" id="PS50082">
    <property type="entry name" value="WD_REPEATS_2"/>
    <property type="match status" value="2"/>
</dbReference>
<feature type="region of interest" description="Disordered" evidence="4">
    <location>
        <begin position="498"/>
        <end position="536"/>
    </location>
</feature>
<protein>
    <recommendedName>
        <fullName evidence="7">WD40 repeat-like protein</fullName>
    </recommendedName>
</protein>
<dbReference type="PANTHER" id="PTHR22847:SF637">
    <property type="entry name" value="WD REPEAT DOMAIN 5B"/>
    <property type="match status" value="1"/>
</dbReference>
<sequence length="536" mass="58382">MSYTTDTAKLFQSDAQHEKAAIRAARAELLADRGAPIKLGSKPLGVVVKHRSDAEPEAWVAESGFVVRRVGLETSRRRRVNNIASWDELTPPSPFQTGNTKQIYRGHGGPVTSLDFYTTRSEQKHELLISGSWDKSFRVWDTQTKTLLSTTVGHIDFVKTLLVIPLLGILVTGSSDKDIRIWDLSPLDSLDIPTLTASSATSTSAPSDDASPNVGQPQAPPPQQGAAPPPAVSLRPLPCLLALKAHTRPIEQLAFLPLSHELPAGLSEDEAEAHPREWSGRIALLSADSMGALKVWELWRDEEGKLKGELRREVRHHELGIHDMVVGPQGELWTASTDNSALLSQLSLTSASVPPTPLLRLPHPAQLRSLLPLSLSPAAVTHSLLTGAPPPAFLLTGASDELIRAFDLSLAALDPSPTREAQRTWRGAPLREGSVPEGCVREVEGHTHEVVQLRAYRSRSDGGALWVLSAGLDGTLRRWRWDELRSEKRDRIVLIPVEGGTGAARGKEDEGDKADKGESLLTEEEERELAELMGDD</sequence>
<dbReference type="PRINTS" id="PR00320">
    <property type="entry name" value="GPROTEINBRPT"/>
</dbReference>
<evidence type="ECO:0000256" key="1">
    <source>
        <dbReference type="ARBA" id="ARBA00022574"/>
    </source>
</evidence>
<dbReference type="InterPro" id="IPR020472">
    <property type="entry name" value="WD40_PAC1"/>
</dbReference>
<evidence type="ECO:0000313" key="5">
    <source>
        <dbReference type="EMBL" id="GJN87582.1"/>
    </source>
</evidence>
<feature type="compositionally biased region" description="Pro residues" evidence="4">
    <location>
        <begin position="218"/>
        <end position="231"/>
    </location>
</feature>
<evidence type="ECO:0000313" key="6">
    <source>
        <dbReference type="Proteomes" id="UP001342314"/>
    </source>
</evidence>
<dbReference type="Gene3D" id="2.130.10.10">
    <property type="entry name" value="YVTN repeat-like/Quinoprotein amine dehydrogenase"/>
    <property type="match status" value="2"/>
</dbReference>
<dbReference type="EMBL" id="BQKY01000001">
    <property type="protein sequence ID" value="GJN87582.1"/>
    <property type="molecule type" value="Genomic_DNA"/>
</dbReference>
<accession>A0AAV5GE20</accession>
<reference evidence="5 6" key="1">
    <citation type="submission" date="2021-12" db="EMBL/GenBank/DDBJ databases">
        <title>High titer production of polyol ester of fatty acids by Rhodotorula paludigena BS15 towards product separation-free biomass refinery.</title>
        <authorList>
            <person name="Mano J."/>
            <person name="Ono H."/>
            <person name="Tanaka T."/>
            <person name="Naito K."/>
            <person name="Sushida H."/>
            <person name="Ike M."/>
            <person name="Tokuyasu K."/>
            <person name="Kitaoka M."/>
        </authorList>
    </citation>
    <scope>NUCLEOTIDE SEQUENCE [LARGE SCALE GENOMIC DNA]</scope>
    <source>
        <strain evidence="5 6">BS15</strain>
    </source>
</reference>
<dbReference type="PANTHER" id="PTHR22847">
    <property type="entry name" value="WD40 REPEAT PROTEIN"/>
    <property type="match status" value="1"/>
</dbReference>
<feature type="region of interest" description="Disordered" evidence="4">
    <location>
        <begin position="198"/>
        <end position="231"/>
    </location>
</feature>
<dbReference type="SMART" id="SM00320">
    <property type="entry name" value="WD40"/>
    <property type="match status" value="6"/>
</dbReference>
<keyword evidence="6" id="KW-1185">Reference proteome</keyword>
<dbReference type="PROSITE" id="PS50294">
    <property type="entry name" value="WD_REPEATS_REGION"/>
    <property type="match status" value="2"/>
</dbReference>
<dbReference type="InterPro" id="IPR019775">
    <property type="entry name" value="WD40_repeat_CS"/>
</dbReference>
<feature type="compositionally biased region" description="Basic and acidic residues" evidence="4">
    <location>
        <begin position="505"/>
        <end position="518"/>
    </location>
</feature>
<dbReference type="Proteomes" id="UP001342314">
    <property type="component" value="Unassembled WGS sequence"/>
</dbReference>
<feature type="compositionally biased region" description="Acidic residues" evidence="4">
    <location>
        <begin position="521"/>
        <end position="536"/>
    </location>
</feature>
<feature type="repeat" description="WD" evidence="3">
    <location>
        <begin position="104"/>
        <end position="150"/>
    </location>
</feature>
<dbReference type="AlphaFoldDB" id="A0AAV5GE20"/>
<dbReference type="InterPro" id="IPR036322">
    <property type="entry name" value="WD40_repeat_dom_sf"/>
</dbReference>
<evidence type="ECO:0000256" key="4">
    <source>
        <dbReference type="SAM" id="MobiDB-lite"/>
    </source>
</evidence>
<organism evidence="5 6">
    <name type="scientific">Rhodotorula paludigena</name>
    <dbReference type="NCBI Taxonomy" id="86838"/>
    <lineage>
        <taxon>Eukaryota</taxon>
        <taxon>Fungi</taxon>
        <taxon>Dikarya</taxon>
        <taxon>Basidiomycota</taxon>
        <taxon>Pucciniomycotina</taxon>
        <taxon>Microbotryomycetes</taxon>
        <taxon>Sporidiobolales</taxon>
        <taxon>Sporidiobolaceae</taxon>
        <taxon>Rhodotorula</taxon>
    </lineage>
</organism>
<feature type="repeat" description="WD" evidence="3">
    <location>
        <begin position="151"/>
        <end position="185"/>
    </location>
</feature>
<gene>
    <name evidence="5" type="ORF">Rhopal_000537-T1</name>
</gene>
<keyword evidence="1 3" id="KW-0853">WD repeat</keyword>
<evidence type="ECO:0000256" key="2">
    <source>
        <dbReference type="ARBA" id="ARBA00022737"/>
    </source>
</evidence>
<dbReference type="SUPFAM" id="SSF50978">
    <property type="entry name" value="WD40 repeat-like"/>
    <property type="match status" value="1"/>
</dbReference>
<dbReference type="InterPro" id="IPR015943">
    <property type="entry name" value="WD40/YVTN_repeat-like_dom_sf"/>
</dbReference>
<dbReference type="Pfam" id="PF00400">
    <property type="entry name" value="WD40"/>
    <property type="match status" value="2"/>
</dbReference>
<evidence type="ECO:0000256" key="3">
    <source>
        <dbReference type="PROSITE-ProRule" id="PRU00221"/>
    </source>
</evidence>
<feature type="compositionally biased region" description="Low complexity" evidence="4">
    <location>
        <begin position="198"/>
        <end position="217"/>
    </location>
</feature>
<proteinExistence type="predicted"/>
<dbReference type="PROSITE" id="PS00678">
    <property type="entry name" value="WD_REPEATS_1"/>
    <property type="match status" value="1"/>
</dbReference>
<dbReference type="InterPro" id="IPR001680">
    <property type="entry name" value="WD40_rpt"/>
</dbReference>